<dbReference type="GO" id="GO:0007266">
    <property type="term" value="P:Rho protein signal transduction"/>
    <property type="evidence" value="ECO:0007669"/>
    <property type="project" value="TreeGrafter"/>
</dbReference>
<name>A0A183TLV5_SCHSO</name>
<dbReference type="PANTHER" id="PTHR12287">
    <property type="entry name" value="EPIDERMAL GROWTH FACTOR RECEPTOR KINASE SUBSTRATE EPS8-RELATED PROTEIN"/>
    <property type="match status" value="1"/>
</dbReference>
<dbReference type="STRING" id="70667.A0A183TLV5"/>
<dbReference type="Proteomes" id="UP000275846">
    <property type="component" value="Unassembled WGS sequence"/>
</dbReference>
<dbReference type="Pfam" id="PF00018">
    <property type="entry name" value="SH3_1"/>
    <property type="match status" value="1"/>
</dbReference>
<feature type="domain" description="SH3" evidence="4">
    <location>
        <begin position="4"/>
        <end position="63"/>
    </location>
</feature>
<accession>A0A183TLV5</accession>
<evidence type="ECO:0000313" key="7">
    <source>
        <dbReference type="WBParaSite" id="SSLN_0001811701-mRNA-1"/>
    </source>
</evidence>
<evidence type="ECO:0000313" key="5">
    <source>
        <dbReference type="EMBL" id="VDM03839.1"/>
    </source>
</evidence>
<evidence type="ECO:0000256" key="3">
    <source>
        <dbReference type="SAM" id="MobiDB-lite"/>
    </source>
</evidence>
<feature type="compositionally biased region" description="Low complexity" evidence="3">
    <location>
        <begin position="153"/>
        <end position="165"/>
    </location>
</feature>
<evidence type="ECO:0000256" key="2">
    <source>
        <dbReference type="PROSITE-ProRule" id="PRU00192"/>
    </source>
</evidence>
<evidence type="ECO:0000313" key="6">
    <source>
        <dbReference type="Proteomes" id="UP000275846"/>
    </source>
</evidence>
<sequence length="222" mass="23638">MTTREPDIVIAKFDYKAADSQELDIQKNEKLTLMDDSQHWWKVMNSQGQVGYVPSNYVKRSKQGLFSSLRNTLGRRKSRAEAAPGAFSTSHSTGGRASKLASPAVASTNGFAGQGEAKASMESLGYAIPPALPPSSGNMPQAYQTAHSPLLPALPADASSLPPAANDHPAAEPRSMRDSLAHAGTNATEGSWRSHSSPRSGQPVRLLLTLAFTFNFAASTEI</sequence>
<dbReference type="InterPro" id="IPR001452">
    <property type="entry name" value="SH3_domain"/>
</dbReference>
<gene>
    <name evidence="5" type="ORF">SSLN_LOCUS17453</name>
</gene>
<keyword evidence="1 2" id="KW-0728">SH3 domain</keyword>
<proteinExistence type="predicted"/>
<dbReference type="CDD" id="cd11765">
    <property type="entry name" value="SH3_Nck_1"/>
    <property type="match status" value="1"/>
</dbReference>
<dbReference type="SUPFAM" id="SSF50044">
    <property type="entry name" value="SH3-domain"/>
    <property type="match status" value="1"/>
</dbReference>
<reference evidence="5 6" key="2">
    <citation type="submission" date="2018-11" db="EMBL/GenBank/DDBJ databases">
        <authorList>
            <consortium name="Pathogen Informatics"/>
        </authorList>
    </citation>
    <scope>NUCLEOTIDE SEQUENCE [LARGE SCALE GENOMIC DNA]</scope>
    <source>
        <strain evidence="5 6">NST_G2</strain>
    </source>
</reference>
<keyword evidence="6" id="KW-1185">Reference proteome</keyword>
<dbReference type="Gene3D" id="2.30.30.40">
    <property type="entry name" value="SH3 Domains"/>
    <property type="match status" value="1"/>
</dbReference>
<evidence type="ECO:0000259" key="4">
    <source>
        <dbReference type="PROSITE" id="PS50002"/>
    </source>
</evidence>
<dbReference type="WBParaSite" id="SSLN_0001811701-mRNA-1">
    <property type="protein sequence ID" value="SSLN_0001811701-mRNA-1"/>
    <property type="gene ID" value="SSLN_0001811701"/>
</dbReference>
<dbReference type="PRINTS" id="PR00452">
    <property type="entry name" value="SH3DOMAIN"/>
</dbReference>
<dbReference type="OrthoDB" id="26539at2759"/>
<dbReference type="InterPro" id="IPR039801">
    <property type="entry name" value="EPS8-like"/>
</dbReference>
<dbReference type="GO" id="GO:0035023">
    <property type="term" value="P:regulation of Rho protein signal transduction"/>
    <property type="evidence" value="ECO:0007669"/>
    <property type="project" value="TreeGrafter"/>
</dbReference>
<feature type="region of interest" description="Disordered" evidence="3">
    <location>
        <begin position="153"/>
        <end position="176"/>
    </location>
</feature>
<dbReference type="PROSITE" id="PS50002">
    <property type="entry name" value="SH3"/>
    <property type="match status" value="1"/>
</dbReference>
<reference evidence="7" key="1">
    <citation type="submission" date="2016-06" db="UniProtKB">
        <authorList>
            <consortium name="WormBaseParasite"/>
        </authorList>
    </citation>
    <scope>IDENTIFICATION</scope>
</reference>
<dbReference type="PANTHER" id="PTHR12287:SF23">
    <property type="entry name" value="AROUSER, ISOFORM A-RELATED"/>
    <property type="match status" value="1"/>
</dbReference>
<protein>
    <submittedName>
        <fullName evidence="7">SH3 domain-containing protein</fullName>
    </submittedName>
</protein>
<dbReference type="SMART" id="SM00326">
    <property type="entry name" value="SH3"/>
    <property type="match status" value="1"/>
</dbReference>
<dbReference type="InterPro" id="IPR036028">
    <property type="entry name" value="SH3-like_dom_sf"/>
</dbReference>
<organism evidence="7">
    <name type="scientific">Schistocephalus solidus</name>
    <name type="common">Tapeworm</name>
    <dbReference type="NCBI Taxonomy" id="70667"/>
    <lineage>
        <taxon>Eukaryota</taxon>
        <taxon>Metazoa</taxon>
        <taxon>Spiralia</taxon>
        <taxon>Lophotrochozoa</taxon>
        <taxon>Platyhelminthes</taxon>
        <taxon>Cestoda</taxon>
        <taxon>Eucestoda</taxon>
        <taxon>Diphyllobothriidea</taxon>
        <taxon>Diphyllobothriidae</taxon>
        <taxon>Schistocephalus</taxon>
    </lineage>
</organism>
<dbReference type="FunFam" id="2.30.30.40:FF:000061">
    <property type="entry name" value="Cytoplasmic protein"/>
    <property type="match status" value="1"/>
</dbReference>
<evidence type="ECO:0000256" key="1">
    <source>
        <dbReference type="ARBA" id="ARBA00022443"/>
    </source>
</evidence>
<dbReference type="EMBL" id="UYSU01042536">
    <property type="protein sequence ID" value="VDM03839.1"/>
    <property type="molecule type" value="Genomic_DNA"/>
</dbReference>
<dbReference type="GO" id="GO:0003779">
    <property type="term" value="F:actin binding"/>
    <property type="evidence" value="ECO:0007669"/>
    <property type="project" value="TreeGrafter"/>
</dbReference>
<dbReference type="GO" id="GO:0005886">
    <property type="term" value="C:plasma membrane"/>
    <property type="evidence" value="ECO:0007669"/>
    <property type="project" value="TreeGrafter"/>
</dbReference>
<dbReference type="AlphaFoldDB" id="A0A183TLV5"/>
<feature type="region of interest" description="Disordered" evidence="3">
    <location>
        <begin position="75"/>
        <end position="101"/>
    </location>
</feature>